<evidence type="ECO:0000259" key="1">
    <source>
        <dbReference type="Pfam" id="PF01108"/>
    </source>
</evidence>
<feature type="non-terminal residue" evidence="2">
    <location>
        <position position="1"/>
    </location>
</feature>
<dbReference type="Proteomes" id="UP000517892">
    <property type="component" value="Unassembled WGS sequence"/>
</dbReference>
<dbReference type="InterPro" id="IPR003961">
    <property type="entry name" value="FN3_dom"/>
</dbReference>
<dbReference type="Pfam" id="PF01108">
    <property type="entry name" value="Tissue_fac"/>
    <property type="match status" value="1"/>
</dbReference>
<dbReference type="GO" id="GO:0004896">
    <property type="term" value="F:cytokine receptor activity"/>
    <property type="evidence" value="ECO:0007669"/>
    <property type="project" value="TreeGrafter"/>
</dbReference>
<dbReference type="GO" id="GO:0005886">
    <property type="term" value="C:plasma membrane"/>
    <property type="evidence" value="ECO:0007669"/>
    <property type="project" value="TreeGrafter"/>
</dbReference>
<dbReference type="SUPFAM" id="SSF49265">
    <property type="entry name" value="Fibronectin type III"/>
    <property type="match status" value="1"/>
</dbReference>
<name>A0A7K4ZVE8_9AVES</name>
<feature type="non-terminal residue" evidence="2">
    <location>
        <position position="121"/>
    </location>
</feature>
<dbReference type="FunFam" id="2.60.40.10:FF:001425">
    <property type="entry name" value="Interferon gamma receptor 1"/>
    <property type="match status" value="1"/>
</dbReference>
<dbReference type="OrthoDB" id="9946382at2759"/>
<reference evidence="2 3" key="1">
    <citation type="submission" date="2019-09" db="EMBL/GenBank/DDBJ databases">
        <title>Bird 10,000 Genomes (B10K) Project - Family phase.</title>
        <authorList>
            <person name="Zhang G."/>
        </authorList>
    </citation>
    <scope>NUCLEOTIDE SEQUENCE [LARGE SCALE GENOMIC DNA]</scope>
    <source>
        <strain evidence="2">B10K-DU-017-25</strain>
        <tissue evidence="2">Mixed tissue sample</tissue>
    </source>
</reference>
<keyword evidence="3" id="KW-1185">Reference proteome</keyword>
<sequence length="121" mass="13996">VDAPTRIVVTSENFKTALHWEYPPMSETPYFIVEIKPYNLGKYKNISACVNISAHFCDLSREIQDLFSSHWLRVKAIVGSQQSEYVETNEFILQKHGKIGPPKVYLSRHNDKIMVDIYHPS</sequence>
<dbReference type="PANTHER" id="PTHR20859:SF5">
    <property type="entry name" value="INTERFERON GAMMA RECEPTOR 1"/>
    <property type="match status" value="1"/>
</dbReference>
<proteinExistence type="predicted"/>
<feature type="domain" description="Fibronectin type-III" evidence="1">
    <location>
        <begin position="2"/>
        <end position="84"/>
    </location>
</feature>
<comment type="caution">
    <text evidence="2">The sequence shown here is derived from an EMBL/GenBank/DDBJ whole genome shotgun (WGS) entry which is preliminary data.</text>
</comment>
<dbReference type="InterPro" id="IPR013783">
    <property type="entry name" value="Ig-like_fold"/>
</dbReference>
<evidence type="ECO:0000313" key="3">
    <source>
        <dbReference type="Proteomes" id="UP000517892"/>
    </source>
</evidence>
<protein>
    <submittedName>
        <fullName evidence="2">INGR1 protein</fullName>
    </submittedName>
</protein>
<gene>
    <name evidence="2" type="primary">Ifngr1_0</name>
    <name evidence="2" type="ORF">CENUNI_R14013</name>
</gene>
<organism evidence="2 3">
    <name type="scientific">Centropus unirufus</name>
    <dbReference type="NCBI Taxonomy" id="1118519"/>
    <lineage>
        <taxon>Eukaryota</taxon>
        <taxon>Metazoa</taxon>
        <taxon>Chordata</taxon>
        <taxon>Craniata</taxon>
        <taxon>Vertebrata</taxon>
        <taxon>Euteleostomi</taxon>
        <taxon>Archelosauria</taxon>
        <taxon>Archosauria</taxon>
        <taxon>Dinosauria</taxon>
        <taxon>Saurischia</taxon>
        <taxon>Theropoda</taxon>
        <taxon>Coelurosauria</taxon>
        <taxon>Aves</taxon>
        <taxon>Neognathae</taxon>
        <taxon>Neoaves</taxon>
        <taxon>Otidimorphae</taxon>
        <taxon>Cuculiformes</taxon>
        <taxon>Centropidae</taxon>
        <taxon>Centropus</taxon>
    </lineage>
</organism>
<accession>A0A7K4ZVE8</accession>
<dbReference type="InterPro" id="IPR036116">
    <property type="entry name" value="FN3_sf"/>
</dbReference>
<dbReference type="InterPro" id="IPR050650">
    <property type="entry name" value="Type-II_Cytokine-TF_Rcpt"/>
</dbReference>
<dbReference type="AlphaFoldDB" id="A0A7K4ZVE8"/>
<evidence type="ECO:0000313" key="2">
    <source>
        <dbReference type="EMBL" id="NWR75054.1"/>
    </source>
</evidence>
<dbReference type="EMBL" id="VYZI01000230">
    <property type="protein sequence ID" value="NWR75054.1"/>
    <property type="molecule type" value="Genomic_DNA"/>
</dbReference>
<dbReference type="Gene3D" id="2.60.40.10">
    <property type="entry name" value="Immunoglobulins"/>
    <property type="match status" value="2"/>
</dbReference>
<dbReference type="PANTHER" id="PTHR20859">
    <property type="entry name" value="INTERFERON/INTERLEUKIN RECEPTOR"/>
    <property type="match status" value="1"/>
</dbReference>